<evidence type="ECO:0000313" key="3">
    <source>
        <dbReference type="EMBL" id="KAF4394048.1"/>
    </source>
</evidence>
<sequence>MASSFTFFFLLISISLLLHQPHFSSANIHKITHLKSHLNSQISHFQEEKNTSPTQFFEVTKPIDLPTSKPCSKLLLIDYNPPLNCPYNDFGKIVLEWKATCKGRQFDRIFGVWLGGVELLRSCTAEPTSSGIFWSVEKDITRYYSLLMTNQTLTVFLGNVVDDTYTGIYHVNLSIHFYPVEKKSDLYDDVNDIKIETLVPGHHNWADLILPISRNSPLNDGLWFEIKNSMDTQLKEFKIPQNTYRAVLEVYVSFHENDEFWYSNLPNDYIAENGLSDTPGNGPFREILVSLDGTMIVGAIWPFTVIYTGGINPIFWRPISGIGSFNLPSYEIEITPFLGEILDGKIHTFGFNVTNALNVWFVDANLHLWLDKHSSKTEGKLLKHLTKPLDLSHVSDFEGLDGTFLTRASRNLLSIGKVKSSFGTILTHSIQNLDYSNFIMMQNNGITQVVNQTIQFNDSVLVKMPFADVYSIESDKKFPLFLYSDYFDQGNGEYVFGSDFKLGFEEKKSSKIGGFELSKSHLNNLQNGEAKMIIENDSIIEASWSTQQVYNYEEDGNVCYFRNVSSLNYKIVYDKERKKCIKLEQLALDFDSGFESKSFSS</sequence>
<evidence type="ECO:0000313" key="4">
    <source>
        <dbReference type="Proteomes" id="UP000583929"/>
    </source>
</evidence>
<dbReference type="Pfam" id="PF12222">
    <property type="entry name" value="PNGaseA"/>
    <property type="match status" value="1"/>
</dbReference>
<proteinExistence type="predicted"/>
<keyword evidence="4" id="KW-1185">Reference proteome</keyword>
<feature type="chain" id="PRO_5029505033" description="Peptide N-acetyl-beta-D-glucosaminyl asparaginase amidase A N-terminal domain-containing protein" evidence="1">
    <location>
        <begin position="27"/>
        <end position="601"/>
    </location>
</feature>
<dbReference type="Proteomes" id="UP000583929">
    <property type="component" value="Unassembled WGS sequence"/>
</dbReference>
<evidence type="ECO:0000259" key="2">
    <source>
        <dbReference type="Pfam" id="PF12222"/>
    </source>
</evidence>
<protein>
    <recommendedName>
        <fullName evidence="2">Peptide N-acetyl-beta-D-glucosaminyl asparaginase amidase A N-terminal domain-containing protein</fullName>
    </recommendedName>
</protein>
<dbReference type="InterPro" id="IPR056948">
    <property type="entry name" value="PNGaseA_N"/>
</dbReference>
<reference evidence="3 4" key="1">
    <citation type="journal article" date="2020" name="bioRxiv">
        <title>Sequence and annotation of 42 cannabis genomes reveals extensive copy number variation in cannabinoid synthesis and pathogen resistance genes.</title>
        <authorList>
            <person name="Mckernan K.J."/>
            <person name="Helbert Y."/>
            <person name="Kane L.T."/>
            <person name="Ebling H."/>
            <person name="Zhang L."/>
            <person name="Liu B."/>
            <person name="Eaton Z."/>
            <person name="Mclaughlin S."/>
            <person name="Kingan S."/>
            <person name="Baybayan P."/>
            <person name="Concepcion G."/>
            <person name="Jordan M."/>
            <person name="Riva A."/>
            <person name="Barbazuk W."/>
            <person name="Harkins T."/>
        </authorList>
    </citation>
    <scope>NUCLEOTIDE SEQUENCE [LARGE SCALE GENOMIC DNA]</scope>
    <source>
        <strain evidence="4">cv. Jamaican Lion 4</strain>
        <tissue evidence="3">Leaf</tissue>
    </source>
</reference>
<evidence type="ECO:0000256" key="1">
    <source>
        <dbReference type="SAM" id="SignalP"/>
    </source>
</evidence>
<dbReference type="Pfam" id="PF25156">
    <property type="entry name" value="PNGase_A_C"/>
    <property type="match status" value="1"/>
</dbReference>
<feature type="signal peptide" evidence="1">
    <location>
        <begin position="1"/>
        <end position="26"/>
    </location>
</feature>
<feature type="domain" description="Peptide N-acetyl-beta-D-glucosaminyl asparaginase amidase A N-terminal" evidence="2">
    <location>
        <begin position="77"/>
        <end position="383"/>
    </location>
</feature>
<gene>
    <name evidence="3" type="ORF">G4B88_026017</name>
</gene>
<dbReference type="AlphaFoldDB" id="A0A7J6HH87"/>
<dbReference type="PANTHER" id="PTHR31104">
    <property type="entry name" value="PEPTIDE-N4-(N-ACETYL-BETA-GLUCOSAMINYL)ASPARAGINE AMIDASE A PROTEIN"/>
    <property type="match status" value="1"/>
</dbReference>
<keyword evidence="1" id="KW-0732">Signal</keyword>
<name>A0A7J6HH87_CANSA</name>
<comment type="caution">
    <text evidence="3">The sequence shown here is derived from an EMBL/GenBank/DDBJ whole genome shotgun (WGS) entry which is preliminary data.</text>
</comment>
<accession>A0A7J6HH87</accession>
<dbReference type="InterPro" id="IPR021102">
    <property type="entry name" value="PNGase_A"/>
</dbReference>
<dbReference type="EMBL" id="JAATIQ010000047">
    <property type="protein sequence ID" value="KAF4394048.1"/>
    <property type="molecule type" value="Genomic_DNA"/>
</dbReference>
<organism evidence="3 4">
    <name type="scientific">Cannabis sativa</name>
    <name type="common">Hemp</name>
    <name type="synonym">Marijuana</name>
    <dbReference type="NCBI Taxonomy" id="3483"/>
    <lineage>
        <taxon>Eukaryota</taxon>
        <taxon>Viridiplantae</taxon>
        <taxon>Streptophyta</taxon>
        <taxon>Embryophyta</taxon>
        <taxon>Tracheophyta</taxon>
        <taxon>Spermatophyta</taxon>
        <taxon>Magnoliopsida</taxon>
        <taxon>eudicotyledons</taxon>
        <taxon>Gunneridae</taxon>
        <taxon>Pentapetalae</taxon>
        <taxon>rosids</taxon>
        <taxon>fabids</taxon>
        <taxon>Rosales</taxon>
        <taxon>Cannabaceae</taxon>
        <taxon>Cannabis</taxon>
    </lineage>
</organism>